<dbReference type="InterPro" id="IPR008995">
    <property type="entry name" value="Mo/tungstate-bd_C_term_dom"/>
</dbReference>
<dbReference type="GO" id="GO:0015847">
    <property type="term" value="P:putrescine transport"/>
    <property type="evidence" value="ECO:0007669"/>
    <property type="project" value="UniProtKB-ARBA"/>
</dbReference>
<dbReference type="SMART" id="SM00382">
    <property type="entry name" value="AAA"/>
    <property type="match status" value="1"/>
</dbReference>
<keyword evidence="3" id="KW-0547">Nucleotide-binding</keyword>
<dbReference type="PANTHER" id="PTHR42781:SF4">
    <property type="entry name" value="SPERMIDINE_PUTRESCINE IMPORT ATP-BINDING PROTEIN POTA"/>
    <property type="match status" value="1"/>
</dbReference>
<dbReference type="Gene3D" id="2.40.50.100">
    <property type="match status" value="1"/>
</dbReference>
<dbReference type="EMBL" id="QGGH01000010">
    <property type="protein sequence ID" value="PWJ88548.1"/>
    <property type="molecule type" value="Genomic_DNA"/>
</dbReference>
<name>A0A8E2WAP0_RHILI</name>
<evidence type="ECO:0000259" key="6">
    <source>
        <dbReference type="PROSITE" id="PS50893"/>
    </source>
</evidence>
<evidence type="ECO:0000256" key="1">
    <source>
        <dbReference type="ARBA" id="ARBA00005417"/>
    </source>
</evidence>
<feature type="region of interest" description="Disordered" evidence="5">
    <location>
        <begin position="1"/>
        <end position="42"/>
    </location>
</feature>
<dbReference type="SUPFAM" id="SSF52540">
    <property type="entry name" value="P-loop containing nucleoside triphosphate hydrolases"/>
    <property type="match status" value="1"/>
</dbReference>
<dbReference type="Pfam" id="PF08402">
    <property type="entry name" value="TOBE_2"/>
    <property type="match status" value="1"/>
</dbReference>
<dbReference type="InterPro" id="IPR003593">
    <property type="entry name" value="AAA+_ATPase"/>
</dbReference>
<dbReference type="AlphaFoldDB" id="A0A8E2WAP0"/>
<dbReference type="PROSITE" id="PS00211">
    <property type="entry name" value="ABC_TRANSPORTER_1"/>
    <property type="match status" value="1"/>
</dbReference>
<keyword evidence="2" id="KW-0813">Transport</keyword>
<organism evidence="7 8">
    <name type="scientific">Rhizobium loti</name>
    <name type="common">Mesorhizobium loti</name>
    <dbReference type="NCBI Taxonomy" id="381"/>
    <lineage>
        <taxon>Bacteria</taxon>
        <taxon>Pseudomonadati</taxon>
        <taxon>Pseudomonadota</taxon>
        <taxon>Alphaproteobacteria</taxon>
        <taxon>Hyphomicrobiales</taxon>
        <taxon>Phyllobacteriaceae</taxon>
        <taxon>Mesorhizobium</taxon>
    </lineage>
</organism>
<dbReference type="InterPro" id="IPR050093">
    <property type="entry name" value="ABC_SmlMolc_Importer"/>
</dbReference>
<sequence>MHAHTNKSASYRGHLTVNVASPDQTRQDQTRTGSQPAAGPQARDAVLLGIDHVGKRFGFGEGQITALDDARFEISDNEFFTLLGPSGCGKTTLLRIIAGFEHPTEGRVLLDGRDIGHEPPFKRPVNTMFQSYALFPHLNVRKNIAYGLEMLRWKPADIKRRVDEVLELVQMPAFADRRTTQMSGGQQQRIALARALAPRPRVLLLDEPLSALDLKLRKAMQSELKRLQRETSLTFVMVTHDQEEALALSDRIAVMNKGKVLQVGTPEEIYARPKTCFVADFIGEANLIPAGLVGLADGHTISIRTEHISVRSRPATTRRSVEAIVTALTFLGADTLIEARCAGDVPIKARVRGAVSGLAVGDRADFAWDHSSEWLLSE</sequence>
<dbReference type="InterPro" id="IPR013611">
    <property type="entry name" value="Transp-assoc_OB_typ2"/>
</dbReference>
<proteinExistence type="inferred from homology"/>
<dbReference type="Proteomes" id="UP000245631">
    <property type="component" value="Unassembled WGS sequence"/>
</dbReference>
<dbReference type="GO" id="GO:0016887">
    <property type="term" value="F:ATP hydrolysis activity"/>
    <property type="evidence" value="ECO:0007669"/>
    <property type="project" value="InterPro"/>
</dbReference>
<accession>A0A8E2WAP0</accession>
<evidence type="ECO:0000313" key="7">
    <source>
        <dbReference type="EMBL" id="PWJ88548.1"/>
    </source>
</evidence>
<dbReference type="GO" id="GO:0022857">
    <property type="term" value="F:transmembrane transporter activity"/>
    <property type="evidence" value="ECO:0007669"/>
    <property type="project" value="InterPro"/>
</dbReference>
<evidence type="ECO:0000256" key="2">
    <source>
        <dbReference type="ARBA" id="ARBA00022448"/>
    </source>
</evidence>
<dbReference type="FunFam" id="3.40.50.300:FF:000133">
    <property type="entry name" value="Spermidine/putrescine import ATP-binding protein PotA"/>
    <property type="match status" value="1"/>
</dbReference>
<dbReference type="PROSITE" id="PS50893">
    <property type="entry name" value="ABC_TRANSPORTER_2"/>
    <property type="match status" value="1"/>
</dbReference>
<keyword evidence="4" id="KW-0067">ATP-binding</keyword>
<evidence type="ECO:0000256" key="4">
    <source>
        <dbReference type="ARBA" id="ARBA00022840"/>
    </source>
</evidence>
<comment type="similarity">
    <text evidence="1">Belongs to the ABC transporter superfamily.</text>
</comment>
<comment type="caution">
    <text evidence="7">The sequence shown here is derived from an EMBL/GenBank/DDBJ whole genome shotgun (WGS) entry which is preliminary data.</text>
</comment>
<evidence type="ECO:0000256" key="3">
    <source>
        <dbReference type="ARBA" id="ARBA00022741"/>
    </source>
</evidence>
<dbReference type="Pfam" id="PF00005">
    <property type="entry name" value="ABC_tran"/>
    <property type="match status" value="1"/>
</dbReference>
<reference evidence="7 8" key="1">
    <citation type="submission" date="2018-05" db="EMBL/GenBank/DDBJ databases">
        <title>Genomic Encyclopedia of Type Strains, Phase IV (KMG-IV): sequencing the most valuable type-strain genomes for metagenomic binning, comparative biology and taxonomic classification.</title>
        <authorList>
            <person name="Goeker M."/>
        </authorList>
    </citation>
    <scope>NUCLEOTIDE SEQUENCE [LARGE SCALE GENOMIC DNA]</scope>
    <source>
        <strain evidence="7 8">DSM 2626</strain>
    </source>
</reference>
<dbReference type="InterPro" id="IPR003439">
    <property type="entry name" value="ABC_transporter-like_ATP-bd"/>
</dbReference>
<dbReference type="InterPro" id="IPR017871">
    <property type="entry name" value="ABC_transporter-like_CS"/>
</dbReference>
<evidence type="ECO:0000313" key="8">
    <source>
        <dbReference type="Proteomes" id="UP000245631"/>
    </source>
</evidence>
<gene>
    <name evidence="7" type="ORF">C8D77_11015</name>
</gene>
<evidence type="ECO:0000256" key="5">
    <source>
        <dbReference type="SAM" id="MobiDB-lite"/>
    </source>
</evidence>
<dbReference type="Gene3D" id="3.40.50.300">
    <property type="entry name" value="P-loop containing nucleotide triphosphate hydrolases"/>
    <property type="match status" value="1"/>
</dbReference>
<dbReference type="GO" id="GO:0005524">
    <property type="term" value="F:ATP binding"/>
    <property type="evidence" value="ECO:0007669"/>
    <property type="project" value="UniProtKB-KW"/>
</dbReference>
<feature type="domain" description="ABC transporter" evidence="6">
    <location>
        <begin position="48"/>
        <end position="282"/>
    </location>
</feature>
<dbReference type="InterPro" id="IPR027417">
    <property type="entry name" value="P-loop_NTPase"/>
</dbReference>
<dbReference type="PANTHER" id="PTHR42781">
    <property type="entry name" value="SPERMIDINE/PUTRESCINE IMPORT ATP-BINDING PROTEIN POTA"/>
    <property type="match status" value="1"/>
</dbReference>
<dbReference type="SUPFAM" id="SSF50331">
    <property type="entry name" value="MOP-like"/>
    <property type="match status" value="1"/>
</dbReference>
<protein>
    <submittedName>
        <fullName evidence="7">ABC-type Fe3+/spermidine/putrescine transport system ATPase subunit</fullName>
    </submittedName>
</protein>
<dbReference type="GO" id="GO:0043190">
    <property type="term" value="C:ATP-binding cassette (ABC) transporter complex"/>
    <property type="evidence" value="ECO:0007669"/>
    <property type="project" value="InterPro"/>
</dbReference>